<comment type="caution">
    <text evidence="1">The sequence shown here is derived from an EMBL/GenBank/DDBJ whole genome shotgun (WGS) entry which is preliminary data.</text>
</comment>
<dbReference type="InterPro" id="IPR038638">
    <property type="entry name" value="RbpA_sf"/>
</dbReference>
<protein>
    <submittedName>
        <fullName evidence="1">RNA polymerase-binding protein RbpA</fullName>
    </submittedName>
</protein>
<reference evidence="1 2" key="1">
    <citation type="submission" date="2024-09" db="EMBL/GenBank/DDBJ databases">
        <authorList>
            <person name="Sun Q."/>
            <person name="Mori K."/>
        </authorList>
    </citation>
    <scope>NUCLEOTIDE SEQUENCE [LARGE SCALE GENOMIC DNA]</scope>
    <source>
        <strain evidence="1 2">KCTC 23076</strain>
    </source>
</reference>
<sequence>MKRPGARFITVRNAREGNDMADRSLRGMRLGAQSLQSEEGVEFSPRKRSVYRTPDGSTFEVVFAAEADVPETWESPKTGVEGRLVAADGELVQSDEAEAKTPRTHWDMLLERRTRAELEELLQERLEYLRARRGQHKIGA</sequence>
<evidence type="ECO:0000313" key="1">
    <source>
        <dbReference type="EMBL" id="MFC0681458.1"/>
    </source>
</evidence>
<name>A0ABV6RZY8_9GAMM</name>
<accession>A0ABV6RZY8</accession>
<dbReference type="Gene3D" id="2.20.28.270">
    <property type="entry name" value="RNA polymerase-binding protein A"/>
    <property type="match status" value="1"/>
</dbReference>
<dbReference type="Pfam" id="PF13397">
    <property type="entry name" value="RbpA"/>
    <property type="match status" value="1"/>
</dbReference>
<gene>
    <name evidence="1" type="ORF">ACFFGH_26820</name>
</gene>
<evidence type="ECO:0000313" key="2">
    <source>
        <dbReference type="Proteomes" id="UP001589896"/>
    </source>
</evidence>
<dbReference type="HAMAP" id="MF_01483">
    <property type="entry name" value="RbpA"/>
    <property type="match status" value="1"/>
</dbReference>
<keyword evidence="2" id="KW-1185">Reference proteome</keyword>
<dbReference type="EMBL" id="JBHLTG010000008">
    <property type="protein sequence ID" value="MFC0681458.1"/>
    <property type="molecule type" value="Genomic_DNA"/>
</dbReference>
<dbReference type="InterPro" id="IPR025182">
    <property type="entry name" value="RNApol-bd_RbpA"/>
</dbReference>
<dbReference type="RefSeq" id="WP_386674112.1">
    <property type="nucleotide sequence ID" value="NZ_JBHLTG010000008.1"/>
</dbReference>
<dbReference type="Proteomes" id="UP001589896">
    <property type="component" value="Unassembled WGS sequence"/>
</dbReference>
<proteinExistence type="inferred from homology"/>
<organism evidence="1 2">
    <name type="scientific">Lysobacter korlensis</name>
    <dbReference type="NCBI Taxonomy" id="553636"/>
    <lineage>
        <taxon>Bacteria</taxon>
        <taxon>Pseudomonadati</taxon>
        <taxon>Pseudomonadota</taxon>
        <taxon>Gammaproteobacteria</taxon>
        <taxon>Lysobacterales</taxon>
        <taxon>Lysobacteraceae</taxon>
        <taxon>Lysobacter</taxon>
    </lineage>
</organism>